<accession>M5JX14</accession>
<gene>
    <name evidence="1" type="ORF">D584_16535</name>
</gene>
<name>M5JX14_9HYPH</name>
<dbReference type="PATRIC" id="fig|1234597.4.peg.3412"/>
<sequence length="65" mass="7330">MKLTAPQREILEFVCSTNKGIGFRQPAHVTHAPWRRLMKRRLIKIEGTRYVATPAGRQALKGGGE</sequence>
<protein>
    <submittedName>
        <fullName evidence="1">Uncharacterized protein</fullName>
    </submittedName>
</protein>
<organism evidence="1 2">
    <name type="scientific">Brucella intermedia M86</name>
    <dbReference type="NCBI Taxonomy" id="1234597"/>
    <lineage>
        <taxon>Bacteria</taxon>
        <taxon>Pseudomonadati</taxon>
        <taxon>Pseudomonadota</taxon>
        <taxon>Alphaproteobacteria</taxon>
        <taxon>Hyphomicrobiales</taxon>
        <taxon>Brucellaceae</taxon>
        <taxon>Brucella/Ochrobactrum group</taxon>
        <taxon>Brucella</taxon>
    </lineage>
</organism>
<comment type="caution">
    <text evidence="1">The sequence shown here is derived from an EMBL/GenBank/DDBJ whole genome shotgun (WGS) entry which is preliminary data.</text>
</comment>
<dbReference type="AlphaFoldDB" id="M5JX14"/>
<dbReference type="RefSeq" id="WP_006472172.1">
    <property type="nucleotide sequence ID" value="NZ_AOGE01000041.1"/>
</dbReference>
<evidence type="ECO:0000313" key="2">
    <source>
        <dbReference type="Proteomes" id="UP000011971"/>
    </source>
</evidence>
<evidence type="ECO:0000313" key="1">
    <source>
        <dbReference type="EMBL" id="ELT48106.1"/>
    </source>
</evidence>
<proteinExistence type="predicted"/>
<dbReference type="EMBL" id="AOGE01000041">
    <property type="protein sequence ID" value="ELT48106.1"/>
    <property type="molecule type" value="Genomic_DNA"/>
</dbReference>
<reference evidence="1 2" key="1">
    <citation type="journal article" date="2013" name="Gut Pathog.">
        <title>Draft genome of Ochrobactrum intermedium strain M86 isolated from non-ulcer dyspeptic individual from India.</title>
        <authorList>
            <person name="Kulkarni G."/>
            <person name="Dhotre D."/>
            <person name="Dharne M."/>
            <person name="Shetty S."/>
            <person name="Chowdhury S."/>
            <person name="Misra V."/>
            <person name="Misra S."/>
            <person name="Patole M."/>
            <person name="Shouche Y."/>
        </authorList>
    </citation>
    <scope>NUCLEOTIDE SEQUENCE [LARGE SCALE GENOMIC DNA]</scope>
    <source>
        <strain evidence="1 2">M86</strain>
    </source>
</reference>
<dbReference type="Proteomes" id="UP000011971">
    <property type="component" value="Unassembled WGS sequence"/>
</dbReference>